<dbReference type="GO" id="GO:0065002">
    <property type="term" value="P:intracellular protein transmembrane transport"/>
    <property type="evidence" value="ECO:0007669"/>
    <property type="project" value="UniProtKB-UniRule"/>
</dbReference>
<feature type="transmembrane region" description="Helical" evidence="10">
    <location>
        <begin position="140"/>
        <end position="161"/>
    </location>
</feature>
<evidence type="ECO:0000256" key="6">
    <source>
        <dbReference type="ARBA" id="ARBA00022989"/>
    </source>
</evidence>
<feature type="transmembrane region" description="Helical" evidence="10">
    <location>
        <begin position="195"/>
        <end position="215"/>
    </location>
</feature>
<keyword evidence="3 10" id="KW-1003">Cell membrane</keyword>
<evidence type="ECO:0000256" key="8">
    <source>
        <dbReference type="ARBA" id="ARBA00023136"/>
    </source>
</evidence>
<dbReference type="Gene3D" id="1.20.1640.10">
    <property type="entry name" value="Multidrug efflux transporter AcrB transmembrane domain"/>
    <property type="match status" value="1"/>
</dbReference>
<protein>
    <recommendedName>
        <fullName evidence="10">Protein-export membrane protein SecF</fullName>
    </recommendedName>
</protein>
<accession>A0A0X9VYR2</accession>
<organism evidence="12 13">
    <name type="scientific">Candidatus Arsenophonus lipoptenae</name>
    <dbReference type="NCBI Taxonomy" id="634113"/>
    <lineage>
        <taxon>Bacteria</taxon>
        <taxon>Pseudomonadati</taxon>
        <taxon>Pseudomonadota</taxon>
        <taxon>Gammaproteobacteria</taxon>
        <taxon>Enterobacterales</taxon>
        <taxon>Morganellaceae</taxon>
        <taxon>Arsenophonus</taxon>
    </lineage>
</organism>
<feature type="transmembrane region" description="Helical" evidence="10">
    <location>
        <begin position="273"/>
        <end position="295"/>
    </location>
</feature>
<dbReference type="InterPro" id="IPR022646">
    <property type="entry name" value="SecD/SecF_CS"/>
</dbReference>
<dbReference type="InterPro" id="IPR022645">
    <property type="entry name" value="SecD/SecF_bac"/>
</dbReference>
<comment type="similarity">
    <text evidence="9 10">Belongs to the SecD/SecF family. SecF subfamily.</text>
</comment>
<comment type="subcellular location">
    <subcellularLocation>
        <location evidence="1 10">Cell membrane</location>
        <topology evidence="1 10">Multi-pass membrane protein</topology>
    </subcellularLocation>
</comment>
<keyword evidence="2 10" id="KW-0813">Transport</keyword>
<keyword evidence="6 10" id="KW-1133">Transmembrane helix</keyword>
<dbReference type="PATRIC" id="fig|634113.3.peg.229"/>
<keyword evidence="13" id="KW-1185">Reference proteome</keyword>
<keyword evidence="7 10" id="KW-0811">Translocation</keyword>
<feature type="domain" description="Protein export membrane protein SecD/SecF C-terminal" evidence="11">
    <location>
        <begin position="117"/>
        <end position="298"/>
    </location>
</feature>
<dbReference type="GO" id="GO:0043952">
    <property type="term" value="P:protein transport by the Sec complex"/>
    <property type="evidence" value="ECO:0007669"/>
    <property type="project" value="UniProtKB-UniRule"/>
</dbReference>
<dbReference type="InterPro" id="IPR055344">
    <property type="entry name" value="SecD_SecF_C_bact"/>
</dbReference>
<dbReference type="InterPro" id="IPR022813">
    <property type="entry name" value="SecD/SecF_arch_bac"/>
</dbReference>
<evidence type="ECO:0000256" key="4">
    <source>
        <dbReference type="ARBA" id="ARBA00022692"/>
    </source>
</evidence>
<dbReference type="PRINTS" id="PR01755">
    <property type="entry name" value="SECFTRNLCASE"/>
</dbReference>
<feature type="transmembrane region" description="Helical" evidence="10">
    <location>
        <begin position="20"/>
        <end position="41"/>
    </location>
</feature>
<feature type="transmembrane region" description="Helical" evidence="10">
    <location>
        <begin position="168"/>
        <end position="189"/>
    </location>
</feature>
<keyword evidence="8 10" id="KW-0472">Membrane</keyword>
<proteinExistence type="inferred from homology"/>
<dbReference type="EMBL" id="CP013920">
    <property type="protein sequence ID" value="AMA64820.1"/>
    <property type="molecule type" value="Genomic_DNA"/>
</dbReference>
<evidence type="ECO:0000256" key="5">
    <source>
        <dbReference type="ARBA" id="ARBA00022927"/>
    </source>
</evidence>
<dbReference type="GO" id="GO:0005886">
    <property type="term" value="C:plasma membrane"/>
    <property type="evidence" value="ECO:0007669"/>
    <property type="project" value="UniProtKB-SubCell"/>
</dbReference>
<dbReference type="Pfam" id="PF02355">
    <property type="entry name" value="SecD_SecF_C"/>
    <property type="match status" value="1"/>
</dbReference>
<sequence>MQKYNIEQLNHGRKVIDFMYWDYLAFYISIILSIISITIILTQGFNWGLDFTGGNIIEITLSKPIELDKIRNYLNQNGYKDPLIQNFGNSRNIVIRLRFSKENINKDISENIITIIKKKIDNQATLQRIEFIGPNISNELTQTGIIAILSSLISVLIYVSIRFEWRLAIGAVISLIHDLIITLGAISLFKIEVDMTILASLMSVIGYSLNDSIVVSDRIRENFLTIQIGTTYEILNVSLTQTLSRTLITSGTSLLVILMLYFLGGLVMKGFSLVMIIGITIGTFSSIYISSTLALKMGIKRKHLL</sequence>
<dbReference type="PANTHER" id="PTHR30081:SF8">
    <property type="entry name" value="PROTEIN TRANSLOCASE SUBUNIT SECF"/>
    <property type="match status" value="1"/>
</dbReference>
<dbReference type="PANTHER" id="PTHR30081">
    <property type="entry name" value="PROTEIN-EXPORT MEMBRANE PROTEIN SEC"/>
    <property type="match status" value="1"/>
</dbReference>
<dbReference type="InterPro" id="IPR005665">
    <property type="entry name" value="SecF_bac"/>
</dbReference>
<dbReference type="SUPFAM" id="SSF82866">
    <property type="entry name" value="Multidrug efflux transporter AcrB transmembrane domain"/>
    <property type="match status" value="1"/>
</dbReference>
<dbReference type="NCBIfam" id="TIGR00966">
    <property type="entry name" value="transloc_SecF"/>
    <property type="match status" value="1"/>
</dbReference>
<keyword evidence="5 10" id="KW-0653">Protein transport</keyword>
<keyword evidence="4 10" id="KW-0812">Transmembrane</keyword>
<dbReference type="AlphaFoldDB" id="A0A0X9VYR2"/>
<dbReference type="KEGG" id="asy:AUT07_00238"/>
<reference evidence="12 13" key="1">
    <citation type="submission" date="2016-01" db="EMBL/GenBank/DDBJ databases">
        <title>Genome sequence of Ca. Arsenophonus lipopteni, the exclusive symbiont of a blood sucking fly Lipoptena cervi (Diptera: Hippoboscidae).</title>
        <authorList>
            <person name="Novakova E."/>
            <person name="Hypsa V."/>
            <person name="Nguyen P."/>
            <person name="Husnik F."/>
            <person name="Darby A.C."/>
        </authorList>
    </citation>
    <scope>NUCLEOTIDE SEQUENCE [LARGE SCALE GENOMIC DNA]</scope>
    <source>
        <strain evidence="12 13">CB</strain>
    </source>
</reference>
<dbReference type="GO" id="GO:0015450">
    <property type="term" value="F:protein-transporting ATPase activity"/>
    <property type="evidence" value="ECO:0007669"/>
    <property type="project" value="InterPro"/>
</dbReference>
<dbReference type="Pfam" id="PF07549">
    <property type="entry name" value="Sec_GG"/>
    <property type="match status" value="1"/>
</dbReference>
<dbReference type="FunFam" id="1.20.1640.10:FF:000006">
    <property type="entry name" value="Protein-export membrane protein SecF"/>
    <property type="match status" value="1"/>
</dbReference>
<evidence type="ECO:0000256" key="7">
    <source>
        <dbReference type="ARBA" id="ARBA00023010"/>
    </source>
</evidence>
<comment type="subunit">
    <text evidence="10">Forms a complex with SecD. Part of the essential Sec protein translocation apparatus which comprises SecA, SecYEG and auxiliary proteins SecDF-YajC and YidC.</text>
</comment>
<dbReference type="STRING" id="634113.AUT07_00238"/>
<evidence type="ECO:0000256" key="2">
    <source>
        <dbReference type="ARBA" id="ARBA00022448"/>
    </source>
</evidence>
<evidence type="ECO:0000256" key="3">
    <source>
        <dbReference type="ARBA" id="ARBA00022475"/>
    </source>
</evidence>
<name>A0A0X9VYR2_9GAMM</name>
<dbReference type="GO" id="GO:0006605">
    <property type="term" value="P:protein targeting"/>
    <property type="evidence" value="ECO:0007669"/>
    <property type="project" value="UniProtKB-UniRule"/>
</dbReference>
<feature type="transmembrane region" description="Helical" evidence="10">
    <location>
        <begin position="247"/>
        <end position="267"/>
    </location>
</feature>
<evidence type="ECO:0000256" key="10">
    <source>
        <dbReference type="HAMAP-Rule" id="MF_01464"/>
    </source>
</evidence>
<evidence type="ECO:0000259" key="11">
    <source>
        <dbReference type="Pfam" id="PF02355"/>
    </source>
</evidence>
<evidence type="ECO:0000256" key="9">
    <source>
        <dbReference type="ARBA" id="ARBA00060763"/>
    </source>
</evidence>
<evidence type="ECO:0000256" key="1">
    <source>
        <dbReference type="ARBA" id="ARBA00004651"/>
    </source>
</evidence>
<gene>
    <name evidence="10 12" type="primary">secF</name>
    <name evidence="12" type="ORF">AUT07_00238</name>
</gene>
<dbReference type="HAMAP" id="MF_01464_B">
    <property type="entry name" value="SecF_B"/>
    <property type="match status" value="1"/>
</dbReference>
<dbReference type="Proteomes" id="UP000069926">
    <property type="component" value="Chromosome"/>
</dbReference>
<dbReference type="InterPro" id="IPR048634">
    <property type="entry name" value="SecD_SecF_C"/>
</dbReference>
<evidence type="ECO:0000313" key="12">
    <source>
        <dbReference type="EMBL" id="AMA64820.1"/>
    </source>
</evidence>
<comment type="function">
    <text evidence="10">Part of the Sec protein translocase complex. Interacts with the SecYEG preprotein conducting channel. SecDF uses the proton motive force (PMF) to complete protein translocation after the ATP-dependent function of SecA.</text>
</comment>
<dbReference type="NCBIfam" id="TIGR00916">
    <property type="entry name" value="2A0604s01"/>
    <property type="match status" value="1"/>
</dbReference>
<evidence type="ECO:0000313" key="13">
    <source>
        <dbReference type="Proteomes" id="UP000069926"/>
    </source>
</evidence>